<keyword evidence="2 5" id="KW-0863">Zinc-finger</keyword>
<dbReference type="InterPro" id="IPR003604">
    <property type="entry name" value="Matrin/U1-like-C_Znf_C2H2"/>
</dbReference>
<dbReference type="PANTHER" id="PTHR13267">
    <property type="entry name" value="ZINC FINGER PROTEIN 277"/>
    <property type="match status" value="1"/>
</dbReference>
<accession>A0A023EYQ0</accession>
<evidence type="ECO:0000256" key="2">
    <source>
        <dbReference type="ARBA" id="ARBA00022771"/>
    </source>
</evidence>
<keyword evidence="3" id="KW-0862">Zinc</keyword>
<dbReference type="InterPro" id="IPR013087">
    <property type="entry name" value="Znf_C2H2_type"/>
</dbReference>
<dbReference type="InterPro" id="IPR041661">
    <property type="entry name" value="ZN622/Rei1/Reh1_Znf-C2H2"/>
</dbReference>
<dbReference type="EMBL" id="GBBI01004968">
    <property type="protein sequence ID" value="JAC13744.1"/>
    <property type="molecule type" value="mRNA"/>
</dbReference>
<dbReference type="InterPro" id="IPR040048">
    <property type="entry name" value="ZNF277"/>
</dbReference>
<dbReference type="InterPro" id="IPR036236">
    <property type="entry name" value="Znf_C2H2_sf"/>
</dbReference>
<keyword evidence="6" id="KW-0175">Coiled coil</keyword>
<evidence type="ECO:0000256" key="3">
    <source>
        <dbReference type="ARBA" id="ARBA00022833"/>
    </source>
</evidence>
<dbReference type="GO" id="GO:0008270">
    <property type="term" value="F:zinc ion binding"/>
    <property type="evidence" value="ECO:0007669"/>
    <property type="project" value="UniProtKB-KW"/>
</dbReference>
<feature type="compositionally biased region" description="Acidic residues" evidence="7">
    <location>
        <begin position="274"/>
        <end position="294"/>
    </location>
</feature>
<sequence length="449" mass="52776">QNIMFGPLMFPAGEGSSVHHNNCSNLGDDEDLESVPCLMCTKEFLFPDEKEVCLSHLLQEHFIVISDVHLIADLPRYIKFWKGRFESSGNFKQYCTTLLADAKDKLTGVVHEKQEFYLLSEAEVTDRELREKLQKERLESVLEQQRIEREDMAFTHECLYCRQTLGPTRSDFLTHLSSQHNLQLGKPSNLVYVDKLIETIEQKLNNLQCIYCEKFFKDRNVLKEHMRKKAHKRVNPNNEMYDKFYIINYIEPGKSWKEREKLRRKKTSHSGSTGEDEDDDDDSEGEDNGDWSDWEDDIQQPIVCLFCELSLSGWAAVLSHMKNQHLFNYEEHTLALDFYEQVKLVNYIRRQVYRNHCIICDGEFSCRNELLKHMVAEKHIDMPQRSLWNQPEFYFPTYENDAFLCQIDDKKEEEENSEISGALDEINVLRDSALPGDHQLQKECSKDML</sequence>
<dbReference type="Gene3D" id="3.30.160.60">
    <property type="entry name" value="Classic Zinc Finger"/>
    <property type="match status" value="1"/>
</dbReference>
<dbReference type="GO" id="GO:0003676">
    <property type="term" value="F:nucleic acid binding"/>
    <property type="evidence" value="ECO:0007669"/>
    <property type="project" value="InterPro"/>
</dbReference>
<protein>
    <submittedName>
        <fullName evidence="9">Putative c2h2-type zn-finger protein</fullName>
    </submittedName>
</protein>
<feature type="non-terminal residue" evidence="9">
    <location>
        <position position="1"/>
    </location>
</feature>
<dbReference type="AlphaFoldDB" id="A0A023EYQ0"/>
<proteinExistence type="evidence at transcript level"/>
<feature type="coiled-coil region" evidence="6">
    <location>
        <begin position="119"/>
        <end position="150"/>
    </location>
</feature>
<dbReference type="SMART" id="SM00355">
    <property type="entry name" value="ZnF_C2H2"/>
    <property type="match status" value="4"/>
</dbReference>
<evidence type="ECO:0000256" key="6">
    <source>
        <dbReference type="SAM" id="Coils"/>
    </source>
</evidence>
<feature type="domain" description="C2H2-type" evidence="8">
    <location>
        <begin position="207"/>
        <end position="236"/>
    </location>
</feature>
<evidence type="ECO:0000256" key="5">
    <source>
        <dbReference type="PROSITE-ProRule" id="PRU00042"/>
    </source>
</evidence>
<feature type="region of interest" description="Disordered" evidence="7">
    <location>
        <begin position="262"/>
        <end position="294"/>
    </location>
</feature>
<dbReference type="PROSITE" id="PS50157">
    <property type="entry name" value="ZINC_FINGER_C2H2_2"/>
    <property type="match status" value="1"/>
</dbReference>
<evidence type="ECO:0000313" key="9">
    <source>
        <dbReference type="EMBL" id="JAC13744.1"/>
    </source>
</evidence>
<reference evidence="9" key="1">
    <citation type="journal article" date="2014" name="PLoS Negl. Trop. Dis.">
        <title>An updated insight into the Sialotranscriptome of Triatoma infestans: developmental stage and geographic variations.</title>
        <authorList>
            <person name="Schwarz A."/>
            <person name="Medrano-Mercado N."/>
            <person name="Schaub G.A."/>
            <person name="Struchiner C.J."/>
            <person name="Bargues M.D."/>
            <person name="Levy M.Z."/>
            <person name="Ribeiro J.M."/>
        </authorList>
    </citation>
    <scope>NUCLEOTIDE SEQUENCE</scope>
    <source>
        <strain evidence="9">Chile</strain>
        <tissue evidence="9">Salivary glands</tissue>
    </source>
</reference>
<dbReference type="SUPFAM" id="SSF57667">
    <property type="entry name" value="beta-beta-alpha zinc fingers"/>
    <property type="match status" value="2"/>
</dbReference>
<name>A0A023EYQ0_TRIIF</name>
<dbReference type="PROSITE" id="PS00028">
    <property type="entry name" value="ZINC_FINGER_C2H2_1"/>
    <property type="match status" value="2"/>
</dbReference>
<comment type="similarity">
    <text evidence="4">Belongs to the ZNF277 family.</text>
</comment>
<dbReference type="SMART" id="SM00451">
    <property type="entry name" value="ZnF_U1"/>
    <property type="match status" value="3"/>
</dbReference>
<evidence type="ECO:0000256" key="1">
    <source>
        <dbReference type="ARBA" id="ARBA00022723"/>
    </source>
</evidence>
<organism evidence="9">
    <name type="scientific">Triatoma infestans</name>
    <name type="common">Assassin bug</name>
    <dbReference type="NCBI Taxonomy" id="30076"/>
    <lineage>
        <taxon>Eukaryota</taxon>
        <taxon>Metazoa</taxon>
        <taxon>Ecdysozoa</taxon>
        <taxon>Arthropoda</taxon>
        <taxon>Hexapoda</taxon>
        <taxon>Insecta</taxon>
        <taxon>Pterygota</taxon>
        <taxon>Neoptera</taxon>
        <taxon>Paraneoptera</taxon>
        <taxon>Hemiptera</taxon>
        <taxon>Heteroptera</taxon>
        <taxon>Panheteroptera</taxon>
        <taxon>Cimicomorpha</taxon>
        <taxon>Reduviidae</taxon>
        <taxon>Triatominae</taxon>
        <taxon>Triatoma</taxon>
    </lineage>
</organism>
<evidence type="ECO:0000256" key="4">
    <source>
        <dbReference type="ARBA" id="ARBA00034119"/>
    </source>
</evidence>
<evidence type="ECO:0000259" key="8">
    <source>
        <dbReference type="PROSITE" id="PS50157"/>
    </source>
</evidence>
<dbReference type="PANTHER" id="PTHR13267:SF3">
    <property type="entry name" value="ZINC FINGER PROTEIN 277"/>
    <property type="match status" value="1"/>
</dbReference>
<evidence type="ECO:0000256" key="7">
    <source>
        <dbReference type="SAM" id="MobiDB-lite"/>
    </source>
</evidence>
<dbReference type="Pfam" id="PF12756">
    <property type="entry name" value="zf-C2H2_2"/>
    <property type="match status" value="2"/>
</dbReference>
<keyword evidence="1" id="KW-0479">Metal-binding</keyword>